<dbReference type="OrthoDB" id="411823at2759"/>
<keyword evidence="2" id="KW-1185">Reference proteome</keyword>
<protein>
    <submittedName>
        <fullName evidence="1">Uncharacterized protein</fullName>
    </submittedName>
</protein>
<evidence type="ECO:0000313" key="1">
    <source>
        <dbReference type="EMBL" id="GBN97333.1"/>
    </source>
</evidence>
<dbReference type="InterPro" id="IPR036397">
    <property type="entry name" value="RNaseH_sf"/>
</dbReference>
<dbReference type="AlphaFoldDB" id="A0A4Y2TC18"/>
<accession>A0A4Y2TC18</accession>
<comment type="caution">
    <text evidence="1">The sequence shown here is derived from an EMBL/GenBank/DDBJ whole genome shotgun (WGS) entry which is preliminary data.</text>
</comment>
<sequence length="110" mass="12272">MLTSILYKKFLKEAISASGQQDIAKFWCDSESVLKAIISPKSKTSIIQEIQMSLQDNPNIKVDWLKANIGIAGNESADEFAKKVKKQGPKFEIPTKNFIINKVLCEISVV</sequence>
<dbReference type="GO" id="GO:0003676">
    <property type="term" value="F:nucleic acid binding"/>
    <property type="evidence" value="ECO:0007669"/>
    <property type="project" value="InterPro"/>
</dbReference>
<dbReference type="EMBL" id="BGPR01027102">
    <property type="protein sequence ID" value="GBN97333.1"/>
    <property type="molecule type" value="Genomic_DNA"/>
</dbReference>
<dbReference type="Proteomes" id="UP000499080">
    <property type="component" value="Unassembled WGS sequence"/>
</dbReference>
<proteinExistence type="predicted"/>
<evidence type="ECO:0000313" key="2">
    <source>
        <dbReference type="Proteomes" id="UP000499080"/>
    </source>
</evidence>
<reference evidence="1 2" key="1">
    <citation type="journal article" date="2019" name="Sci. Rep.">
        <title>Orb-weaving spider Araneus ventricosus genome elucidates the spidroin gene catalogue.</title>
        <authorList>
            <person name="Kono N."/>
            <person name="Nakamura H."/>
            <person name="Ohtoshi R."/>
            <person name="Moran D.A.P."/>
            <person name="Shinohara A."/>
            <person name="Yoshida Y."/>
            <person name="Fujiwara M."/>
            <person name="Mori M."/>
            <person name="Tomita M."/>
            <person name="Arakawa K."/>
        </authorList>
    </citation>
    <scope>NUCLEOTIDE SEQUENCE [LARGE SCALE GENOMIC DNA]</scope>
</reference>
<organism evidence="1 2">
    <name type="scientific">Araneus ventricosus</name>
    <name type="common">Orbweaver spider</name>
    <name type="synonym">Epeira ventricosa</name>
    <dbReference type="NCBI Taxonomy" id="182803"/>
    <lineage>
        <taxon>Eukaryota</taxon>
        <taxon>Metazoa</taxon>
        <taxon>Ecdysozoa</taxon>
        <taxon>Arthropoda</taxon>
        <taxon>Chelicerata</taxon>
        <taxon>Arachnida</taxon>
        <taxon>Araneae</taxon>
        <taxon>Araneomorphae</taxon>
        <taxon>Entelegynae</taxon>
        <taxon>Araneoidea</taxon>
        <taxon>Araneidae</taxon>
        <taxon>Araneus</taxon>
    </lineage>
</organism>
<dbReference type="Gene3D" id="3.30.420.10">
    <property type="entry name" value="Ribonuclease H-like superfamily/Ribonuclease H"/>
    <property type="match status" value="1"/>
</dbReference>
<dbReference type="InterPro" id="IPR012337">
    <property type="entry name" value="RNaseH-like_sf"/>
</dbReference>
<name>A0A4Y2TC18_ARAVE</name>
<gene>
    <name evidence="1" type="ORF">AVEN_129567_1</name>
</gene>
<dbReference type="SUPFAM" id="SSF53098">
    <property type="entry name" value="Ribonuclease H-like"/>
    <property type="match status" value="1"/>
</dbReference>